<evidence type="ECO:0000256" key="2">
    <source>
        <dbReference type="ARBA" id="ARBA00022450"/>
    </source>
</evidence>
<dbReference type="Pfam" id="PF00550">
    <property type="entry name" value="PP-binding"/>
    <property type="match status" value="1"/>
</dbReference>
<evidence type="ECO:0000313" key="5">
    <source>
        <dbReference type="EMBL" id="AXF85600.1"/>
    </source>
</evidence>
<comment type="cofactor">
    <cofactor evidence="1">
        <name>pantetheine 4'-phosphate</name>
        <dbReference type="ChEBI" id="CHEBI:47942"/>
    </cofactor>
</comment>
<dbReference type="NCBIfam" id="TIGR01733">
    <property type="entry name" value="AA-adenyl-dom"/>
    <property type="match status" value="1"/>
</dbReference>
<dbReference type="InterPro" id="IPR020806">
    <property type="entry name" value="PKS_PP-bd"/>
</dbReference>
<dbReference type="Proteomes" id="UP000252182">
    <property type="component" value="Chromosome"/>
</dbReference>
<dbReference type="GO" id="GO:0043041">
    <property type="term" value="P:amino acid activation for nonribosomal peptide biosynthetic process"/>
    <property type="evidence" value="ECO:0007669"/>
    <property type="project" value="TreeGrafter"/>
</dbReference>
<dbReference type="SMART" id="SM00824">
    <property type="entry name" value="PKS_TE"/>
    <property type="match status" value="1"/>
</dbReference>
<dbReference type="InterPro" id="IPR020802">
    <property type="entry name" value="TesA-like"/>
</dbReference>
<dbReference type="Gene3D" id="3.30.559.10">
    <property type="entry name" value="Chloramphenicol acetyltransferase-like domain"/>
    <property type="match status" value="1"/>
</dbReference>
<evidence type="ECO:0000259" key="4">
    <source>
        <dbReference type="PROSITE" id="PS50075"/>
    </source>
</evidence>
<dbReference type="KEGG" id="hyf:DTO96_101331"/>
<dbReference type="InterPro" id="IPR023213">
    <property type="entry name" value="CAT-like_dom_sf"/>
</dbReference>
<dbReference type="InterPro" id="IPR042099">
    <property type="entry name" value="ANL_N_sf"/>
</dbReference>
<dbReference type="PROSITE" id="PS50075">
    <property type="entry name" value="CARRIER"/>
    <property type="match status" value="1"/>
</dbReference>
<dbReference type="RefSeq" id="WP_114562779.1">
    <property type="nucleotide sequence ID" value="NZ_CP031124.1"/>
</dbReference>
<accession>A0A345DB62</accession>
<evidence type="ECO:0000256" key="1">
    <source>
        <dbReference type="ARBA" id="ARBA00001957"/>
    </source>
</evidence>
<evidence type="ECO:0000313" key="6">
    <source>
        <dbReference type="Proteomes" id="UP000252182"/>
    </source>
</evidence>
<keyword evidence="3" id="KW-0597">Phosphoprotein</keyword>
<dbReference type="PROSITE" id="PS00012">
    <property type="entry name" value="PHOSPHOPANTETHEINE"/>
    <property type="match status" value="1"/>
</dbReference>
<sequence length="1402" mass="156703">MDDILFQSVVELKSESDGGLKFQEKQLESSPLPLSQAQLGIWVGQLLDSKSNSYWTAQMFELTGEWNESLFLESVRCVIAQTEALHMRFTLDASGLPCQLPTRAHFDEWGELRIDVVECVSHEGHVQPEQAARQWMLDDLASCPADLSGALFRTAIVTLSPERHLWYLCSHHIALDGYAYGLLARQVAQQYAHLLNISHPLNVTMPSLREVIEEDSRYAQSREFERDRQFWFSYLSDLHQVPDAGALCAKQAVSSACHSAVRQIKAQDWFAWQEAAQSEGVDWTTWLAAVWGALQLQTSAVNQVRIGFPVMGRLGSVSLTVPCMHMNIVPIVLRAHYLKCPQTWLVHVSQQLGSVKRHQRYRYEKLKEDLNIQASSRLFSSVLNIMPFDRPSMWGHLTVKTHTLAAGPVEDLAFNVIPNEQGLSIELQSNPAAYSVQQTEQLIDAWIHALHGFYRLHQMGFTNHKGGACERTQQFCEWLDGLSLNGFTTAMLEPSQIKSKQKAVALSYSSSDKLTVPHADVMQSLIAQATLRPQHTALMDMCGNELSYSILLHQVQRLAVLLKKNGVIQGSKVMLIAPRQTSTIVAIYALLWLGACYIPLDPTTPKLRFLQIIEDAQVDVILTDSQVALDVPHDVPVFYLDLLSAESASVVDCAEQCLPIMLESETSLAYMIYTSGSTGKPNGVMVAHSALAYFVHAANHYYQVTHRDRVLQFAPLHFDASIEEIFISLSMGATLVLRNEQVVGSMDGLLSACIDYEISVLDLPTAFWHEWVYGLKSIDLEGSQLRLVILGGEAVLAQHLKRWHHCTQGKIQLFNSYGPTETTVICTLADLSMPIHGGLSENDAHVIPIGKPLMGLTAVVVDEQLRAVAHHEVGELCISGPTVAMGYWQREEVSARRFVDLNIEMHHQGNMRAYRTGDRVRMDDDGVLYYMGRLDDEFKISGYRIDVNEIENALLTHPNVKEAVVLGYTSAVGIKQLVAFYVLSSDDAVDAGRMSECHQIFTQHLSSLLPNYAVPTVFNGLMNLPRNANNKVDRKELRQQLDAYFLNMKPTQVAHSRLESIQNTVLLIWQEVLGQVISDLDQNFFSLGGKSLQAIQVANRLRSALQQDISMAVLFRLPTVRQLASALDESSGHQPPQGEGRLDPFAPLLALQPEGRKHLFCIHPTEGLSWCYMGLSAHLSDCALYGLQSPFMDVSSSLTHIASIVDYLDIYADAIRRVQPAGPYHLIGWSSGGGLAHALAVKLQKSGDEVALLAMMDAYPSDVWEGLPEPSLREAWEALLDVTGDTAYNHDGDRLSLEEVKHRVRDRSGPFAQLNDEQSEHLGYVAWQHMLAYRQLKPEPYLGDVLYFRATQVTTAYTHSFERWQPYVIGEIHCVNVDSTHSGMCRPLPLAHIGQVLSQHMK</sequence>
<feature type="domain" description="Carrier" evidence="4">
    <location>
        <begin position="1056"/>
        <end position="1131"/>
    </location>
</feature>
<dbReference type="GO" id="GO:0003824">
    <property type="term" value="F:catalytic activity"/>
    <property type="evidence" value="ECO:0007669"/>
    <property type="project" value="InterPro"/>
</dbReference>
<dbReference type="Gene3D" id="3.30.300.30">
    <property type="match status" value="1"/>
</dbReference>
<dbReference type="GO" id="GO:0044550">
    <property type="term" value="P:secondary metabolite biosynthetic process"/>
    <property type="evidence" value="ECO:0007669"/>
    <property type="project" value="TreeGrafter"/>
</dbReference>
<dbReference type="InterPro" id="IPR000873">
    <property type="entry name" value="AMP-dep_synth/lig_dom"/>
</dbReference>
<dbReference type="InterPro" id="IPR001242">
    <property type="entry name" value="Condensation_dom"/>
</dbReference>
<dbReference type="Gene3D" id="3.40.50.1820">
    <property type="entry name" value="alpha/beta hydrolase"/>
    <property type="match status" value="1"/>
</dbReference>
<dbReference type="InterPro" id="IPR001031">
    <property type="entry name" value="Thioesterase"/>
</dbReference>
<dbReference type="Gene3D" id="3.30.559.30">
    <property type="entry name" value="Nonribosomal peptide synthetase, condensation domain"/>
    <property type="match status" value="1"/>
</dbReference>
<dbReference type="Gene3D" id="3.40.50.12780">
    <property type="entry name" value="N-terminal domain of ligase-like"/>
    <property type="match status" value="1"/>
</dbReference>
<dbReference type="Pfam" id="PF00668">
    <property type="entry name" value="Condensation"/>
    <property type="match status" value="1"/>
</dbReference>
<protein>
    <submittedName>
        <fullName evidence="5">Dimodular nonribosomal peptide synthase</fullName>
    </submittedName>
</protein>
<organism evidence="5 6">
    <name type="scientific">Ephemeroptericola cinctiostellae</name>
    <dbReference type="NCBI Taxonomy" id="2268024"/>
    <lineage>
        <taxon>Bacteria</taxon>
        <taxon>Pseudomonadati</taxon>
        <taxon>Pseudomonadota</taxon>
        <taxon>Betaproteobacteria</taxon>
        <taxon>Burkholderiales</taxon>
        <taxon>Burkholderiaceae</taxon>
        <taxon>Ephemeroptericola</taxon>
    </lineage>
</organism>
<dbReference type="PANTHER" id="PTHR45527">
    <property type="entry name" value="NONRIBOSOMAL PEPTIDE SYNTHETASE"/>
    <property type="match status" value="1"/>
</dbReference>
<dbReference type="InterPro" id="IPR010071">
    <property type="entry name" value="AA_adenyl_dom"/>
</dbReference>
<proteinExistence type="predicted"/>
<name>A0A345DB62_9BURK</name>
<keyword evidence="2" id="KW-0596">Phosphopantetheine</keyword>
<dbReference type="SMART" id="SM00823">
    <property type="entry name" value="PKS_PP"/>
    <property type="match status" value="1"/>
</dbReference>
<dbReference type="InterPro" id="IPR006162">
    <property type="entry name" value="Ppantetheine_attach_site"/>
</dbReference>
<dbReference type="SUPFAM" id="SSF56801">
    <property type="entry name" value="Acetyl-CoA synthetase-like"/>
    <property type="match status" value="1"/>
</dbReference>
<evidence type="ECO:0000256" key="3">
    <source>
        <dbReference type="ARBA" id="ARBA00022553"/>
    </source>
</evidence>
<dbReference type="EMBL" id="CP031124">
    <property type="protein sequence ID" value="AXF85600.1"/>
    <property type="molecule type" value="Genomic_DNA"/>
</dbReference>
<dbReference type="InterPro" id="IPR025110">
    <property type="entry name" value="AMP-bd_C"/>
</dbReference>
<dbReference type="InterPro" id="IPR009081">
    <property type="entry name" value="PP-bd_ACP"/>
</dbReference>
<dbReference type="Pfam" id="PF00501">
    <property type="entry name" value="AMP-binding"/>
    <property type="match status" value="1"/>
</dbReference>
<dbReference type="GO" id="GO:0005737">
    <property type="term" value="C:cytoplasm"/>
    <property type="evidence" value="ECO:0007669"/>
    <property type="project" value="TreeGrafter"/>
</dbReference>
<dbReference type="InterPro" id="IPR029058">
    <property type="entry name" value="AB_hydrolase_fold"/>
</dbReference>
<dbReference type="CDD" id="cd05930">
    <property type="entry name" value="A_NRPS"/>
    <property type="match status" value="1"/>
</dbReference>
<dbReference type="InterPro" id="IPR036736">
    <property type="entry name" value="ACP-like_sf"/>
</dbReference>
<dbReference type="SUPFAM" id="SSF52777">
    <property type="entry name" value="CoA-dependent acyltransferases"/>
    <property type="match status" value="2"/>
</dbReference>
<dbReference type="SUPFAM" id="SSF53474">
    <property type="entry name" value="alpha/beta-Hydrolases"/>
    <property type="match status" value="1"/>
</dbReference>
<dbReference type="Pfam" id="PF13193">
    <property type="entry name" value="AMP-binding_C"/>
    <property type="match status" value="1"/>
</dbReference>
<keyword evidence="6" id="KW-1185">Reference proteome</keyword>
<dbReference type="SUPFAM" id="SSF47336">
    <property type="entry name" value="ACP-like"/>
    <property type="match status" value="1"/>
</dbReference>
<dbReference type="GO" id="GO:0031177">
    <property type="term" value="F:phosphopantetheine binding"/>
    <property type="evidence" value="ECO:0007669"/>
    <property type="project" value="InterPro"/>
</dbReference>
<dbReference type="PANTHER" id="PTHR45527:SF1">
    <property type="entry name" value="FATTY ACID SYNTHASE"/>
    <property type="match status" value="1"/>
</dbReference>
<dbReference type="Pfam" id="PF00975">
    <property type="entry name" value="Thioesterase"/>
    <property type="match status" value="1"/>
</dbReference>
<gene>
    <name evidence="5" type="primary">dhbF_1</name>
    <name evidence="5" type="ORF">DTO96_101331</name>
</gene>
<dbReference type="InterPro" id="IPR045851">
    <property type="entry name" value="AMP-bd_C_sf"/>
</dbReference>
<reference evidence="6" key="1">
    <citation type="submission" date="2018-07" db="EMBL/GenBank/DDBJ databases">
        <authorList>
            <person name="Kim H."/>
        </authorList>
    </citation>
    <scope>NUCLEOTIDE SEQUENCE [LARGE SCALE GENOMIC DNA]</scope>
    <source>
        <strain evidence="6">F02</strain>
    </source>
</reference>
<dbReference type="OrthoDB" id="9154499at2"/>